<gene>
    <name evidence="1" type="ORF">UFOPK1820_00869</name>
</gene>
<proteinExistence type="predicted"/>
<name>A0A6J6GT86_9ZZZZ</name>
<organism evidence="1">
    <name type="scientific">freshwater metagenome</name>
    <dbReference type="NCBI Taxonomy" id="449393"/>
    <lineage>
        <taxon>unclassified sequences</taxon>
        <taxon>metagenomes</taxon>
        <taxon>ecological metagenomes</taxon>
    </lineage>
</organism>
<dbReference type="EMBL" id="CAEZUK010000134">
    <property type="protein sequence ID" value="CAB4603059.1"/>
    <property type="molecule type" value="Genomic_DNA"/>
</dbReference>
<evidence type="ECO:0000313" key="1">
    <source>
        <dbReference type="EMBL" id="CAB4603059.1"/>
    </source>
</evidence>
<protein>
    <submittedName>
        <fullName evidence="1">Unannotated protein</fullName>
    </submittedName>
</protein>
<reference evidence="1" key="1">
    <citation type="submission" date="2020-05" db="EMBL/GenBank/DDBJ databases">
        <authorList>
            <person name="Chiriac C."/>
            <person name="Salcher M."/>
            <person name="Ghai R."/>
            <person name="Kavagutti S V."/>
        </authorList>
    </citation>
    <scope>NUCLEOTIDE SEQUENCE</scope>
</reference>
<dbReference type="AlphaFoldDB" id="A0A6J6GT86"/>
<accession>A0A6J6GT86</accession>
<sequence length="157" mass="17066">MIGIHHKGSGGGKLSHGQQKSFNIVGPSAIDPYTDQVVIVHNTCHRLGDRVPSISHSAIGETETEPCRRRSTFLKNLSNQPSLISQGDCFHGYQVSPRVNKNVQLMTVIILNLRPLNVITACVFAAISQARSKWSDGCCHQCVCPSHSTSSNQSCVE</sequence>